<dbReference type="SUPFAM" id="SSF48173">
    <property type="entry name" value="Cryptochrome/photolyase FAD-binding domain"/>
    <property type="match status" value="1"/>
</dbReference>
<evidence type="ECO:0000313" key="2">
    <source>
        <dbReference type="Proteomes" id="UP000486602"/>
    </source>
</evidence>
<dbReference type="Pfam" id="PF04244">
    <property type="entry name" value="DPRP"/>
    <property type="match status" value="1"/>
</dbReference>
<dbReference type="InterPro" id="IPR007357">
    <property type="entry name" value="PhrB-like"/>
</dbReference>
<dbReference type="Proteomes" id="UP000486602">
    <property type="component" value="Unassembled WGS sequence"/>
</dbReference>
<dbReference type="InterPro" id="IPR052551">
    <property type="entry name" value="UV-DNA_repair_photolyase"/>
</dbReference>
<protein>
    <submittedName>
        <fullName evidence="1">Cryptochrome/photolyase family protein</fullName>
    </submittedName>
</protein>
<dbReference type="EMBL" id="JAAGVY010000001">
    <property type="protein sequence ID" value="NEN22066.1"/>
    <property type="molecule type" value="Genomic_DNA"/>
</dbReference>
<dbReference type="GO" id="GO:0016829">
    <property type="term" value="F:lyase activity"/>
    <property type="evidence" value="ECO:0007669"/>
    <property type="project" value="UniProtKB-KW"/>
</dbReference>
<proteinExistence type="predicted"/>
<comment type="caution">
    <text evidence="1">The sequence shown here is derived from an EMBL/GenBank/DDBJ whole genome shotgun (WGS) entry which is preliminary data.</text>
</comment>
<dbReference type="Gene3D" id="1.25.40.80">
    <property type="match status" value="1"/>
</dbReference>
<gene>
    <name evidence="1" type="ORF">G3O08_00930</name>
</gene>
<dbReference type="PANTHER" id="PTHR38657">
    <property type="entry name" value="SLR1343 PROTEIN"/>
    <property type="match status" value="1"/>
</dbReference>
<dbReference type="Gene3D" id="3.40.50.620">
    <property type="entry name" value="HUPs"/>
    <property type="match status" value="1"/>
</dbReference>
<keyword evidence="2" id="KW-1185">Reference proteome</keyword>
<keyword evidence="1" id="KW-0456">Lyase</keyword>
<sequence length="512" mass="60077">MSKPALRLILGDQLNHFHSWWKEDPKSFTVLIVESKDEATYVTHHIQKVIAFFLAMRNFAEWLESKDFDVKYVALNDKKNAGSIADNVRAELKTDRYTAFHYLLPDEYRLDESLKKLADSIELPVETFDTEHFYTSRTDVAEMFEGKKTFLMESFYQKMRKKHGILMDGDSPEGGKWNYDKQNRKSLPKEHKVVDAKRFKRDVSELVDLLKAEKIETIGRIDPKNFLWPVTRSEGLAMLRFFIDECLSNFGDYQDAMKRDEWSMYHSRLSFCMNAKLLNPKEVINRVEEAYHNDKKKYNLPAVEGFIRQILGWREYMRGIYWAKMPDYAGLNYFDHKRKLPSWFWDGKTKMNCLSQAVGQSLDYSYAHHIQRLMITGNFALLAGINPDEVDAWYLGIYIDAIEWVEITNTRGMSQFADGGIVGTKPYVSSANYIDKMSDYCSGCHYDKKKKVGEKACPFNSLYWDFYHRHRQKLQNNPRLGFVYPTLDKMDKGKVEEILLQAHAYLENIDEL</sequence>
<accession>A0A7K3WKA1</accession>
<dbReference type="RefSeq" id="WP_163282782.1">
    <property type="nucleotide sequence ID" value="NZ_JAAGVY010000001.1"/>
</dbReference>
<organism evidence="1 2">
    <name type="scientific">Cryomorpha ignava</name>
    <dbReference type="NCBI Taxonomy" id="101383"/>
    <lineage>
        <taxon>Bacteria</taxon>
        <taxon>Pseudomonadati</taxon>
        <taxon>Bacteroidota</taxon>
        <taxon>Flavobacteriia</taxon>
        <taxon>Flavobacteriales</taxon>
        <taxon>Cryomorphaceae</taxon>
        <taxon>Cryomorpha</taxon>
    </lineage>
</organism>
<reference evidence="1 2" key="1">
    <citation type="submission" date="2020-02" db="EMBL/GenBank/DDBJ databases">
        <title>Out from the shadows clarifying the taxonomy of the family Cryomorphaceae and related taxa by utilizing the GTDB taxonomic framework.</title>
        <authorList>
            <person name="Bowman J.P."/>
        </authorList>
    </citation>
    <scope>NUCLEOTIDE SEQUENCE [LARGE SCALE GENOMIC DNA]</scope>
    <source>
        <strain evidence="1 2">QSSC 1-22</strain>
    </source>
</reference>
<dbReference type="AlphaFoldDB" id="A0A7K3WKA1"/>
<dbReference type="Gene3D" id="1.10.10.1710">
    <property type="entry name" value="Deoxyribodipyrimidine photolyase-related"/>
    <property type="match status" value="1"/>
</dbReference>
<dbReference type="InterPro" id="IPR014729">
    <property type="entry name" value="Rossmann-like_a/b/a_fold"/>
</dbReference>
<dbReference type="InterPro" id="IPR036134">
    <property type="entry name" value="Crypto/Photolyase_FAD-like_sf"/>
</dbReference>
<name>A0A7K3WKA1_9FLAO</name>
<dbReference type="PANTHER" id="PTHR38657:SF1">
    <property type="entry name" value="SLR1343 PROTEIN"/>
    <property type="match status" value="1"/>
</dbReference>
<dbReference type="Gene3D" id="1.10.579.10">
    <property type="entry name" value="DNA Cyclobutane Dipyrimidine Photolyase, subunit A, domain 3"/>
    <property type="match status" value="1"/>
</dbReference>
<evidence type="ECO:0000313" key="1">
    <source>
        <dbReference type="EMBL" id="NEN22066.1"/>
    </source>
</evidence>